<sequence length="146" mass="15997">MSCTPRIIPATGNDAGIDPRDFARSLGIGLRHLAEYANVAPETPLLKPRDARLQHYMRDARAVLDCAARLGGGRAAARDWFRHMPLAVFAYRTAEEMLSEGRAGELLRYLAGAECWDTRAAPPTRDADAAFAISTQARRDDNPSMA</sequence>
<protein>
    <recommendedName>
        <fullName evidence="2">Antitoxin Xre/MbcA/ParS-like toxin-binding domain-containing protein</fullName>
    </recommendedName>
</protein>
<reference evidence="1" key="2">
    <citation type="journal article" date="2014" name="ISME J.">
        <title>Microbial stratification in low pH oxic and suboxic macroscopic growths along an acid mine drainage.</title>
        <authorList>
            <person name="Mendez-Garcia C."/>
            <person name="Mesa V."/>
            <person name="Sprenger R.R."/>
            <person name="Richter M."/>
            <person name="Diez M.S."/>
            <person name="Solano J."/>
            <person name="Bargiela R."/>
            <person name="Golyshina O.V."/>
            <person name="Manteca A."/>
            <person name="Ramos J.L."/>
            <person name="Gallego J.R."/>
            <person name="Llorente I."/>
            <person name="Martins Dos Santos V.A."/>
            <person name="Jensen O.N."/>
            <person name="Pelaez A.I."/>
            <person name="Sanchez J."/>
            <person name="Ferrer M."/>
        </authorList>
    </citation>
    <scope>NUCLEOTIDE SEQUENCE</scope>
</reference>
<proteinExistence type="predicted"/>
<evidence type="ECO:0000313" key="1">
    <source>
        <dbReference type="EMBL" id="EQD32573.1"/>
    </source>
</evidence>
<gene>
    <name evidence="1" type="ORF">B1A_19434</name>
</gene>
<evidence type="ECO:0008006" key="2">
    <source>
        <dbReference type="Google" id="ProtNLM"/>
    </source>
</evidence>
<accession>T0YHN7</accession>
<organism evidence="1">
    <name type="scientific">mine drainage metagenome</name>
    <dbReference type="NCBI Taxonomy" id="410659"/>
    <lineage>
        <taxon>unclassified sequences</taxon>
        <taxon>metagenomes</taxon>
        <taxon>ecological metagenomes</taxon>
    </lineage>
</organism>
<comment type="caution">
    <text evidence="1">The sequence shown here is derived from an EMBL/GenBank/DDBJ whole genome shotgun (WGS) entry which is preliminary data.</text>
</comment>
<dbReference type="EMBL" id="AUZX01014334">
    <property type="protein sequence ID" value="EQD32573.1"/>
    <property type="molecule type" value="Genomic_DNA"/>
</dbReference>
<dbReference type="AlphaFoldDB" id="T0YHN7"/>
<reference evidence="1" key="1">
    <citation type="submission" date="2013-08" db="EMBL/GenBank/DDBJ databases">
        <authorList>
            <person name="Mendez C."/>
            <person name="Richter M."/>
            <person name="Ferrer M."/>
            <person name="Sanchez J."/>
        </authorList>
    </citation>
    <scope>NUCLEOTIDE SEQUENCE</scope>
</reference>
<name>T0YHN7_9ZZZZ</name>